<comment type="caution">
    <text evidence="8">The sequence shown here is derived from an EMBL/GenBank/DDBJ whole genome shotgun (WGS) entry which is preliminary data.</text>
</comment>
<accession>A0A498K0K5</accession>
<feature type="transmembrane region" description="Helical" evidence="6">
    <location>
        <begin position="198"/>
        <end position="217"/>
    </location>
</feature>
<proteinExistence type="inferred from homology"/>
<feature type="chain" id="PRO_5019791438" description="S-protein homolog" evidence="7">
    <location>
        <begin position="21"/>
        <end position="344"/>
    </location>
</feature>
<keyword evidence="3" id="KW-0713">Self-incompatibility</keyword>
<name>A0A498K0K5_MALDO</name>
<reference evidence="8 9" key="1">
    <citation type="submission" date="2018-10" db="EMBL/GenBank/DDBJ databases">
        <title>A high-quality apple genome assembly.</title>
        <authorList>
            <person name="Hu J."/>
        </authorList>
    </citation>
    <scope>NUCLEOTIDE SEQUENCE [LARGE SCALE GENOMIC DNA]</scope>
    <source>
        <strain evidence="9">cv. HFTH1</strain>
        <tissue evidence="8">Young leaf</tissue>
    </source>
</reference>
<evidence type="ECO:0000256" key="6">
    <source>
        <dbReference type="SAM" id="Phobius"/>
    </source>
</evidence>
<evidence type="ECO:0000313" key="8">
    <source>
        <dbReference type="EMBL" id="RXI00917.1"/>
    </source>
</evidence>
<evidence type="ECO:0008006" key="10">
    <source>
        <dbReference type="Google" id="ProtNLM"/>
    </source>
</evidence>
<evidence type="ECO:0000256" key="1">
    <source>
        <dbReference type="ARBA" id="ARBA00004613"/>
    </source>
</evidence>
<evidence type="ECO:0000256" key="7">
    <source>
        <dbReference type="SAM" id="SignalP"/>
    </source>
</evidence>
<keyword evidence="4" id="KW-0964">Secreted</keyword>
<keyword evidence="6" id="KW-0472">Membrane</keyword>
<gene>
    <name evidence="8" type="ORF">DVH24_001151</name>
</gene>
<dbReference type="AlphaFoldDB" id="A0A498K0K5"/>
<dbReference type="GO" id="GO:0060320">
    <property type="term" value="P:rejection of self pollen"/>
    <property type="evidence" value="ECO:0007669"/>
    <property type="project" value="UniProtKB-KW"/>
</dbReference>
<comment type="subcellular location">
    <subcellularLocation>
        <location evidence="1">Secreted</location>
    </subcellularLocation>
</comment>
<dbReference type="Proteomes" id="UP000290289">
    <property type="component" value="Chromosome 4"/>
</dbReference>
<keyword evidence="6" id="KW-1133">Transmembrane helix</keyword>
<evidence type="ECO:0000313" key="9">
    <source>
        <dbReference type="Proteomes" id="UP000290289"/>
    </source>
</evidence>
<evidence type="ECO:0000256" key="3">
    <source>
        <dbReference type="ARBA" id="ARBA00022471"/>
    </source>
</evidence>
<keyword evidence="5 7" id="KW-0732">Signal</keyword>
<keyword evidence="9" id="KW-1185">Reference proteome</keyword>
<sequence length="344" mass="38839">MVASSRIMFVLFAVVVLTLGQSSRPVSAWLAGEVLLEIQNVMDPSKAKIEVHCKSGDDDLQNHVLEYGKIYSFKFENNALDTTLFYCYFQWKNPEGKWIQTSHDIYDAKRDQERCMHHCQWRVAEEGFFSYSIKNDIDYAKKSVGPRSIDGRKQGFPFLLRSSNTELFGHQLVTVGAHLHMNWSFVGGLASSQIASTAFTFGTTAVLPFYALMVLAPKAELTKISMESGIPYIVLGILYAYLLYLSWTPETLQLIFASKYWLPELPGMGRMFSNEMTLASAWIHLLVVDLFAARQVFRDGLDNEIETRHSVSLCLFFCPVGIATHVITKALTKSAGSSSRRNMH</sequence>
<evidence type="ECO:0000256" key="5">
    <source>
        <dbReference type="ARBA" id="ARBA00022729"/>
    </source>
</evidence>
<dbReference type="InterPro" id="IPR025461">
    <property type="entry name" value="ABA4-like"/>
</dbReference>
<dbReference type="InterPro" id="IPR010264">
    <property type="entry name" value="Self-incomp_S1"/>
</dbReference>
<evidence type="ECO:0000256" key="4">
    <source>
        <dbReference type="ARBA" id="ARBA00022525"/>
    </source>
</evidence>
<organism evidence="8 9">
    <name type="scientific">Malus domestica</name>
    <name type="common">Apple</name>
    <name type="synonym">Pyrus malus</name>
    <dbReference type="NCBI Taxonomy" id="3750"/>
    <lineage>
        <taxon>Eukaryota</taxon>
        <taxon>Viridiplantae</taxon>
        <taxon>Streptophyta</taxon>
        <taxon>Embryophyta</taxon>
        <taxon>Tracheophyta</taxon>
        <taxon>Spermatophyta</taxon>
        <taxon>Magnoliopsida</taxon>
        <taxon>eudicotyledons</taxon>
        <taxon>Gunneridae</taxon>
        <taxon>Pentapetalae</taxon>
        <taxon>rosids</taxon>
        <taxon>fabids</taxon>
        <taxon>Rosales</taxon>
        <taxon>Rosaceae</taxon>
        <taxon>Amygdaloideae</taxon>
        <taxon>Maleae</taxon>
        <taxon>Malus</taxon>
    </lineage>
</organism>
<dbReference type="Pfam" id="PF14108">
    <property type="entry name" value="ABA4-like"/>
    <property type="match status" value="1"/>
</dbReference>
<comment type="similarity">
    <text evidence="2">Belongs to the plant self-incompatibility (S1) protein family.</text>
</comment>
<feature type="transmembrane region" description="Helical" evidence="6">
    <location>
        <begin position="229"/>
        <end position="247"/>
    </location>
</feature>
<feature type="signal peptide" evidence="7">
    <location>
        <begin position="1"/>
        <end position="20"/>
    </location>
</feature>
<dbReference type="GO" id="GO:0005576">
    <property type="term" value="C:extracellular region"/>
    <property type="evidence" value="ECO:0007669"/>
    <property type="project" value="UniProtKB-SubCell"/>
</dbReference>
<keyword evidence="6" id="KW-0812">Transmembrane</keyword>
<dbReference type="PANTHER" id="PTHR34543">
    <property type="entry name" value="PROTEIN ABA DEFICIENT 4, CHLOROPLASTIC"/>
    <property type="match status" value="1"/>
</dbReference>
<dbReference type="PANTHER" id="PTHR34543:SF1">
    <property type="entry name" value="PROTEIN ABA DEFICIENT 4, CHLOROPLASTIC"/>
    <property type="match status" value="1"/>
</dbReference>
<dbReference type="Pfam" id="PF05938">
    <property type="entry name" value="Self-incomp_S1"/>
    <property type="match status" value="1"/>
</dbReference>
<evidence type="ECO:0000256" key="2">
    <source>
        <dbReference type="ARBA" id="ARBA00005581"/>
    </source>
</evidence>
<dbReference type="EMBL" id="RDQH01000330">
    <property type="protein sequence ID" value="RXI00917.1"/>
    <property type="molecule type" value="Genomic_DNA"/>
</dbReference>
<protein>
    <recommendedName>
        <fullName evidence="10">S-protein homolog</fullName>
    </recommendedName>
</protein>